<protein>
    <submittedName>
        <fullName evidence="3">Uncharacterized protein</fullName>
    </submittedName>
</protein>
<name>A0A5S6QBZ2_TRIMR</name>
<evidence type="ECO:0000313" key="2">
    <source>
        <dbReference type="Proteomes" id="UP000046395"/>
    </source>
</evidence>
<organism evidence="2 3">
    <name type="scientific">Trichuris muris</name>
    <name type="common">Mouse whipworm</name>
    <dbReference type="NCBI Taxonomy" id="70415"/>
    <lineage>
        <taxon>Eukaryota</taxon>
        <taxon>Metazoa</taxon>
        <taxon>Ecdysozoa</taxon>
        <taxon>Nematoda</taxon>
        <taxon>Enoplea</taxon>
        <taxon>Dorylaimia</taxon>
        <taxon>Trichinellida</taxon>
        <taxon>Trichuridae</taxon>
        <taxon>Trichuris</taxon>
    </lineage>
</organism>
<dbReference type="AlphaFoldDB" id="A0A5S6QBZ2"/>
<sequence>MQTNVSTSFHVFEGVPLTGKESSAYDKLRYANSALKIDEQVRGGRQPTAGFLGQLPSDRHHSSVLAINSNTVDVVDDPGGQSQQPINPRLDPDTSSDIKFDFSTTDCLRQLLTVFF</sequence>
<accession>A0A5S6QBZ2</accession>
<feature type="region of interest" description="Disordered" evidence="1">
    <location>
        <begin position="76"/>
        <end position="95"/>
    </location>
</feature>
<keyword evidence="2" id="KW-1185">Reference proteome</keyword>
<dbReference type="Proteomes" id="UP000046395">
    <property type="component" value="Unassembled WGS sequence"/>
</dbReference>
<evidence type="ECO:0000313" key="3">
    <source>
        <dbReference type="WBParaSite" id="TMUE_1000004719.1"/>
    </source>
</evidence>
<evidence type="ECO:0000256" key="1">
    <source>
        <dbReference type="SAM" id="MobiDB-lite"/>
    </source>
</evidence>
<reference evidence="3" key="1">
    <citation type="submission" date="2019-12" db="UniProtKB">
        <authorList>
            <consortium name="WormBaseParasite"/>
        </authorList>
    </citation>
    <scope>IDENTIFICATION</scope>
</reference>
<proteinExistence type="predicted"/>
<dbReference type="WBParaSite" id="TMUE_1000004719.1">
    <property type="protein sequence ID" value="TMUE_1000004719.1"/>
    <property type="gene ID" value="WBGene00299072"/>
</dbReference>